<comment type="subcellular location">
    <subcellularLocation>
        <location evidence="1">Nucleus</location>
    </subcellularLocation>
</comment>
<evidence type="ECO:0000313" key="3">
    <source>
        <dbReference type="EnsemblMetazoa" id="AFUN019080-PA"/>
    </source>
</evidence>
<proteinExistence type="inferred from homology"/>
<dbReference type="GO" id="GO:0003690">
    <property type="term" value="F:double-stranded DNA binding"/>
    <property type="evidence" value="ECO:0007669"/>
    <property type="project" value="TreeGrafter"/>
</dbReference>
<dbReference type="EnsemblMetazoa" id="AFUN019080-RA">
    <property type="protein sequence ID" value="AFUN019080-PA"/>
    <property type="gene ID" value="AFUN019080"/>
</dbReference>
<protein>
    <recommendedName>
        <fullName evidence="1">General transcription factor IIH subunit 4</fullName>
    </recommendedName>
</protein>
<comment type="similarity">
    <text evidence="1">Belongs to the TFB2 family.</text>
</comment>
<keyword evidence="1" id="KW-0805">Transcription regulation</keyword>
<dbReference type="PANTHER" id="PTHR13152:SF0">
    <property type="entry name" value="GENERAL TRANSCRIPTION FACTOR IIH SUBUNIT 4"/>
    <property type="match status" value="1"/>
</dbReference>
<feature type="region of interest" description="Disordered" evidence="2">
    <location>
        <begin position="1"/>
        <end position="21"/>
    </location>
</feature>
<dbReference type="Pfam" id="PF03849">
    <property type="entry name" value="Tfb2"/>
    <property type="match status" value="1"/>
</dbReference>
<keyword evidence="1" id="KW-0227">DNA damage</keyword>
<sequence>MSEVKSSQSNSGTSKGTSSSLITKPANLECKDLEEYLKSRPPEVLEKLYNYPAICLAVYREELPEIARQFVIRFCSSSNRFHSVVSSWASQVYAKENTSVSQVLTELGVWRSAAYPGGLAAWELCPTFKKNLKIALLGGGRPCRCRTR</sequence>
<reference evidence="3" key="1">
    <citation type="submission" date="2020-05" db="UniProtKB">
        <authorList>
            <consortium name="EnsemblMetazoa"/>
        </authorList>
    </citation>
    <scope>IDENTIFICATION</scope>
    <source>
        <strain evidence="3">FUMOZ</strain>
    </source>
</reference>
<keyword evidence="1" id="KW-0804">Transcription</keyword>
<comment type="function">
    <text evidence="1">Component of the general transcription and DNA repair factor IIH (TFIIH) core complex which is involved in general and transcription-coupled nucleotide excision repair (NER) of damaged DNA.</text>
</comment>
<dbReference type="AlphaFoldDB" id="A0A4Y0BGE2"/>
<dbReference type="STRING" id="62324.A0A4Y0BGE2"/>
<feature type="compositionally biased region" description="Low complexity" evidence="2">
    <location>
        <begin position="1"/>
        <end position="20"/>
    </location>
</feature>
<dbReference type="GO" id="GO:0001671">
    <property type="term" value="F:ATPase activator activity"/>
    <property type="evidence" value="ECO:0007669"/>
    <property type="project" value="InterPro"/>
</dbReference>
<accession>A0A4Y0BGE2</accession>
<evidence type="ECO:0000256" key="1">
    <source>
        <dbReference type="RuleBase" id="RU364024"/>
    </source>
</evidence>
<organism evidence="3">
    <name type="scientific">Anopheles funestus</name>
    <name type="common">African malaria mosquito</name>
    <dbReference type="NCBI Taxonomy" id="62324"/>
    <lineage>
        <taxon>Eukaryota</taxon>
        <taxon>Metazoa</taxon>
        <taxon>Ecdysozoa</taxon>
        <taxon>Arthropoda</taxon>
        <taxon>Hexapoda</taxon>
        <taxon>Insecta</taxon>
        <taxon>Pterygota</taxon>
        <taxon>Neoptera</taxon>
        <taxon>Endopterygota</taxon>
        <taxon>Diptera</taxon>
        <taxon>Nematocera</taxon>
        <taxon>Culicoidea</taxon>
        <taxon>Culicidae</taxon>
        <taxon>Anophelinae</taxon>
        <taxon>Anopheles</taxon>
    </lineage>
</organism>
<keyword evidence="1" id="KW-0234">DNA repair</keyword>
<keyword evidence="1" id="KW-0539">Nucleus</keyword>
<dbReference type="GO" id="GO:0000439">
    <property type="term" value="C:transcription factor TFIIH core complex"/>
    <property type="evidence" value="ECO:0007669"/>
    <property type="project" value="InterPro"/>
</dbReference>
<dbReference type="VEuPathDB" id="VectorBase:AFUN2_007995"/>
<dbReference type="GO" id="GO:0006289">
    <property type="term" value="P:nucleotide-excision repair"/>
    <property type="evidence" value="ECO:0007669"/>
    <property type="project" value="InterPro"/>
</dbReference>
<evidence type="ECO:0000256" key="2">
    <source>
        <dbReference type="SAM" id="MobiDB-lite"/>
    </source>
</evidence>
<dbReference type="VEuPathDB" id="VectorBase:AFUN019080"/>
<dbReference type="PANTHER" id="PTHR13152">
    <property type="entry name" value="TFIIH, POLYPEPTIDE 4"/>
    <property type="match status" value="1"/>
</dbReference>
<dbReference type="InterPro" id="IPR004598">
    <property type="entry name" value="TFIIH_p52/Tfb2"/>
</dbReference>
<name>A0A4Y0BGE2_ANOFN</name>
<dbReference type="GO" id="GO:0005675">
    <property type="term" value="C:transcription factor TFIIH holo complex"/>
    <property type="evidence" value="ECO:0007669"/>
    <property type="project" value="TreeGrafter"/>
</dbReference>